<keyword evidence="2" id="KW-1185">Reference proteome</keyword>
<gene>
    <name evidence="1" type="ORF">M0R45_036738</name>
</gene>
<name>A0AAW1VYR2_RUBAR</name>
<dbReference type="EMBL" id="JBEDUW010000007">
    <property type="protein sequence ID" value="KAK9912905.1"/>
    <property type="molecule type" value="Genomic_DNA"/>
</dbReference>
<proteinExistence type="predicted"/>
<dbReference type="Proteomes" id="UP001457282">
    <property type="component" value="Unassembled WGS sequence"/>
</dbReference>
<organism evidence="1 2">
    <name type="scientific">Rubus argutus</name>
    <name type="common">Southern blackberry</name>
    <dbReference type="NCBI Taxonomy" id="59490"/>
    <lineage>
        <taxon>Eukaryota</taxon>
        <taxon>Viridiplantae</taxon>
        <taxon>Streptophyta</taxon>
        <taxon>Embryophyta</taxon>
        <taxon>Tracheophyta</taxon>
        <taxon>Spermatophyta</taxon>
        <taxon>Magnoliopsida</taxon>
        <taxon>eudicotyledons</taxon>
        <taxon>Gunneridae</taxon>
        <taxon>Pentapetalae</taxon>
        <taxon>rosids</taxon>
        <taxon>fabids</taxon>
        <taxon>Rosales</taxon>
        <taxon>Rosaceae</taxon>
        <taxon>Rosoideae</taxon>
        <taxon>Rosoideae incertae sedis</taxon>
        <taxon>Rubus</taxon>
    </lineage>
</organism>
<accession>A0AAW1VYR2</accession>
<protein>
    <submittedName>
        <fullName evidence="1">Uncharacterized protein</fullName>
    </submittedName>
</protein>
<reference evidence="1 2" key="1">
    <citation type="journal article" date="2023" name="G3 (Bethesda)">
        <title>A chromosome-length genome assembly and annotation of blackberry (Rubus argutus, cv. 'Hillquist').</title>
        <authorList>
            <person name="Bruna T."/>
            <person name="Aryal R."/>
            <person name="Dudchenko O."/>
            <person name="Sargent D.J."/>
            <person name="Mead D."/>
            <person name="Buti M."/>
            <person name="Cavallini A."/>
            <person name="Hytonen T."/>
            <person name="Andres J."/>
            <person name="Pham M."/>
            <person name="Weisz D."/>
            <person name="Mascagni F."/>
            <person name="Usai G."/>
            <person name="Natali L."/>
            <person name="Bassil N."/>
            <person name="Fernandez G.E."/>
            <person name="Lomsadze A."/>
            <person name="Armour M."/>
            <person name="Olukolu B."/>
            <person name="Poorten T."/>
            <person name="Britton C."/>
            <person name="Davik J."/>
            <person name="Ashrafi H."/>
            <person name="Aiden E.L."/>
            <person name="Borodovsky M."/>
            <person name="Worthington M."/>
        </authorList>
    </citation>
    <scope>NUCLEOTIDE SEQUENCE [LARGE SCALE GENOMIC DNA]</scope>
    <source>
        <strain evidence="1">PI 553951</strain>
    </source>
</reference>
<evidence type="ECO:0000313" key="1">
    <source>
        <dbReference type="EMBL" id="KAK9912905.1"/>
    </source>
</evidence>
<comment type="caution">
    <text evidence="1">The sequence shown here is derived from an EMBL/GenBank/DDBJ whole genome shotgun (WGS) entry which is preliminary data.</text>
</comment>
<sequence>MPVPPSITQRHRALRPRWAFSTASSLRRRLLSPSDQSPRQAQFTLAITTDAVASNLPRRSRSHLARAHSDAAAVLDLSTPRWHLCPSPPHTSSP</sequence>
<dbReference type="AlphaFoldDB" id="A0AAW1VYR2"/>
<evidence type="ECO:0000313" key="2">
    <source>
        <dbReference type="Proteomes" id="UP001457282"/>
    </source>
</evidence>